<sequence length="361" mass="38989">MTVRSLKSVSSFERGLGSACTALRFGDGNLLAGSQEGALACWSVDSGDELWRVDVDGPISDLVLEGNRVYAAASSDLHVFDVGDGEIVWSRTLEGASDYVRVHDGAVWASSSVYEIEISDYTESTVWMFDSSGSLQQRWAFSERAWHLGLHSDGGVLLGLGRPRCGYLRIRRGEEAEHHDLTSGSPVTIGACGSDGRFLIGHSDGSVSVLSESGEVPGEVKSTQVRAICSSERNWFSGHHSGEVVSSRGWVVSAPGAVQSLAFGPGASESNGIWTPRWGDDVSRVAVLDAADGSTALELEHPHRIRHIQSAGEIVALGDSEGRIHLVEKEVLSRRLRTDGDFDDDERRGQLMARLRQLREA</sequence>
<dbReference type="InterPro" id="IPR002372">
    <property type="entry name" value="PQQ_rpt_dom"/>
</dbReference>
<dbReference type="Pfam" id="PF13360">
    <property type="entry name" value="PQQ_2"/>
    <property type="match status" value="1"/>
</dbReference>
<dbReference type="InterPro" id="IPR018391">
    <property type="entry name" value="PQQ_b-propeller_rpt"/>
</dbReference>
<evidence type="ECO:0000313" key="2">
    <source>
        <dbReference type="EMBL" id="AIE95729.1"/>
    </source>
</evidence>
<name>A0A075FWU4_9EURY</name>
<dbReference type="Gene3D" id="2.130.10.10">
    <property type="entry name" value="YVTN repeat-like/Quinoprotein amine dehydrogenase"/>
    <property type="match status" value="1"/>
</dbReference>
<protein>
    <recommendedName>
        <fullName evidence="1">Pyrrolo-quinoline quinone repeat domain-containing protein</fullName>
    </recommendedName>
</protein>
<dbReference type="InterPro" id="IPR015943">
    <property type="entry name" value="WD40/YVTN_repeat-like_dom_sf"/>
</dbReference>
<dbReference type="InterPro" id="IPR011047">
    <property type="entry name" value="Quinoprotein_ADH-like_sf"/>
</dbReference>
<accession>A0A075FWU4</accession>
<feature type="domain" description="Pyrrolo-quinoline quinone repeat" evidence="1">
    <location>
        <begin position="24"/>
        <end position="109"/>
    </location>
</feature>
<reference evidence="2" key="1">
    <citation type="journal article" date="2014" name="Genome Biol. Evol.">
        <title>Pangenome evidence for extensive interdomain horizontal transfer affecting lineage core and shell genes in uncultured planktonic thaumarchaeota and euryarchaeota.</title>
        <authorList>
            <person name="Deschamps P."/>
            <person name="Zivanovic Y."/>
            <person name="Moreira D."/>
            <person name="Rodriguez-Valera F."/>
            <person name="Lopez-Garcia P."/>
        </authorList>
    </citation>
    <scope>NUCLEOTIDE SEQUENCE</scope>
</reference>
<proteinExistence type="predicted"/>
<dbReference type="AlphaFoldDB" id="A0A075FWU4"/>
<dbReference type="PANTHER" id="PTHR34512:SF30">
    <property type="entry name" value="OUTER MEMBRANE PROTEIN ASSEMBLY FACTOR BAMB"/>
    <property type="match status" value="1"/>
</dbReference>
<dbReference type="SUPFAM" id="SSF50998">
    <property type="entry name" value="Quinoprotein alcohol dehydrogenase-like"/>
    <property type="match status" value="1"/>
</dbReference>
<dbReference type="PANTHER" id="PTHR34512">
    <property type="entry name" value="CELL SURFACE PROTEIN"/>
    <property type="match status" value="1"/>
</dbReference>
<evidence type="ECO:0000259" key="1">
    <source>
        <dbReference type="Pfam" id="PF13360"/>
    </source>
</evidence>
<dbReference type="EMBL" id="KF900459">
    <property type="protein sequence ID" value="AIE95729.1"/>
    <property type="molecule type" value="Genomic_DNA"/>
</dbReference>
<dbReference type="SMART" id="SM00564">
    <property type="entry name" value="PQQ"/>
    <property type="match status" value="3"/>
</dbReference>
<organism evidence="2">
    <name type="scientific">uncultured marine group II/III euryarchaeote AD1000_69_E07</name>
    <dbReference type="NCBI Taxonomy" id="1457801"/>
    <lineage>
        <taxon>Archaea</taxon>
        <taxon>Methanobacteriati</taxon>
        <taxon>Methanobacteriota</taxon>
        <taxon>environmental samples</taxon>
    </lineage>
</organism>